<reference evidence="3" key="1">
    <citation type="journal article" date="2011" name="Environ. Microbiol.">
        <title>Time-series analyses of Monterey Bay coastal microbial picoplankton using a 'genome proxy' microarray.</title>
        <authorList>
            <person name="Rich V.I."/>
            <person name="Pham V.D."/>
            <person name="Eppley J."/>
            <person name="Shi Y."/>
            <person name="DeLong E.F."/>
        </authorList>
    </citation>
    <scope>NUCLEOTIDE SEQUENCE</scope>
</reference>
<proteinExistence type="predicted"/>
<dbReference type="AlphaFoldDB" id="E0XYK3"/>
<sequence length="217" mass="23390">MTRRLPIVLLAVLGLAVSSLVAADKPEKKDAKKGAAKPIKLRDITLTVPPTWEQQKPSSRLRAGQFKLPAVKGDKEAAELAIFFFGGTGGGADANIRRWIGQFQAEGRKMKVLRGESAQGSYLLLDLTGTYNKPVGPPVQGRTKPMKGARMLAVILAVKGKGNYFLKLTGPMKTVTASATTLRQSFGADPKKEKPYGADSKKDKKDKKDGAKKGEKK</sequence>
<feature type="region of interest" description="Disordered" evidence="1">
    <location>
        <begin position="181"/>
        <end position="217"/>
    </location>
</feature>
<keyword evidence="2" id="KW-0732">Signal</keyword>
<organism evidence="3">
    <name type="scientific">uncultured Planctomycetales bacterium HF0500_40D21</name>
    <dbReference type="NCBI Taxonomy" id="710747"/>
    <lineage>
        <taxon>Bacteria</taxon>
        <taxon>Pseudomonadati</taxon>
        <taxon>Planctomycetota</taxon>
        <taxon>Planctomycetia</taxon>
        <taxon>Planctomycetales</taxon>
        <taxon>environmental samples</taxon>
    </lineage>
</organism>
<name>E0XYK3_9BACT</name>
<evidence type="ECO:0000256" key="2">
    <source>
        <dbReference type="SAM" id="SignalP"/>
    </source>
</evidence>
<dbReference type="EMBL" id="GU474923">
    <property type="protein sequence ID" value="ADI19494.1"/>
    <property type="molecule type" value="Genomic_DNA"/>
</dbReference>
<feature type="compositionally biased region" description="Basic and acidic residues" evidence="1">
    <location>
        <begin position="189"/>
        <end position="217"/>
    </location>
</feature>
<evidence type="ECO:0000256" key="1">
    <source>
        <dbReference type="SAM" id="MobiDB-lite"/>
    </source>
</evidence>
<feature type="signal peptide" evidence="2">
    <location>
        <begin position="1"/>
        <end position="22"/>
    </location>
</feature>
<feature type="chain" id="PRO_5003143228" evidence="2">
    <location>
        <begin position="23"/>
        <end position="217"/>
    </location>
</feature>
<evidence type="ECO:0000313" key="3">
    <source>
        <dbReference type="EMBL" id="ADI19494.1"/>
    </source>
</evidence>
<accession>E0XYK3</accession>
<protein>
    <submittedName>
        <fullName evidence="3">Uncharacterized protein</fullName>
    </submittedName>
</protein>